<reference evidence="2" key="1">
    <citation type="journal article" date="2019" name="Int. J. Syst. Evol. Microbiol.">
        <title>The Global Catalogue of Microorganisms (GCM) 10K type strain sequencing project: providing services to taxonomists for standard genome sequencing and annotation.</title>
        <authorList>
            <consortium name="The Broad Institute Genomics Platform"/>
            <consortium name="The Broad Institute Genome Sequencing Center for Infectious Disease"/>
            <person name="Wu L."/>
            <person name="Ma J."/>
        </authorList>
    </citation>
    <scope>NUCLEOTIDE SEQUENCE [LARGE SCALE GENOMIC DNA]</scope>
    <source>
        <strain evidence="2">CCUG 53762</strain>
    </source>
</reference>
<dbReference type="Pfam" id="PF10117">
    <property type="entry name" value="McrBC"/>
    <property type="match status" value="1"/>
</dbReference>
<evidence type="ECO:0000313" key="1">
    <source>
        <dbReference type="EMBL" id="MFD1630570.1"/>
    </source>
</evidence>
<protein>
    <recommendedName>
        <fullName evidence="3">McrBC 5-methylcytosine restriction system component</fullName>
    </recommendedName>
</protein>
<sequence>MGIFLREHIAHTLKLTDDFNLINTKKIDYLDNHLVSEIKPRKFKTERGKDYYCFKCKVSEKEVVLQSDYFVGIDWLTKGRFIHVEPKLNIEVLKSFERIVSISNDNISEEDIRNLDKEAAESTQKKTVQEVDIIAMLLEMMSHTEVAKYTDNLLFIDWEAPEIPISQKQDVLTPFLVVKFLKLLQDIVKKGLKKSYYKVTENLNNRIKGKVLVGQQVKQNIFKNRFTNTVCEYQVFGEDSVENRFLKRVYLFCIQYVENNTNFFKDKNNIPWIINYIRPAFEKISSEVELHEIKYFKHNPFFKEYKEAIKIGQYILKRFSYNITKTVEEHISTPPFWIDMPKMFELYAFAGLLKANPELTAKHFNYQFSTCGNSLDFLICHENSDKKTKIVIDAKYKIRYRYGQIHEDIRQVAGYARLNKVKGETPIISGEIACLIVYPKPLEDTEKNLDKLNIENLLDEEVKAYHEVYKLGINLPLM</sequence>
<evidence type="ECO:0000313" key="2">
    <source>
        <dbReference type="Proteomes" id="UP001597118"/>
    </source>
</evidence>
<evidence type="ECO:0008006" key="3">
    <source>
        <dbReference type="Google" id="ProtNLM"/>
    </source>
</evidence>
<proteinExistence type="predicted"/>
<gene>
    <name evidence="1" type="ORF">ACFSAH_11815</name>
</gene>
<dbReference type="EMBL" id="JBHUDG010000018">
    <property type="protein sequence ID" value="MFD1630570.1"/>
    <property type="molecule type" value="Genomic_DNA"/>
</dbReference>
<comment type="caution">
    <text evidence="1">The sequence shown here is derived from an EMBL/GenBank/DDBJ whole genome shotgun (WGS) entry which is preliminary data.</text>
</comment>
<accession>A0ABW4ICT9</accession>
<organism evidence="1 2">
    <name type="scientific">Pseudopedobacter beijingensis</name>
    <dbReference type="NCBI Taxonomy" id="1207056"/>
    <lineage>
        <taxon>Bacteria</taxon>
        <taxon>Pseudomonadati</taxon>
        <taxon>Bacteroidota</taxon>
        <taxon>Sphingobacteriia</taxon>
        <taxon>Sphingobacteriales</taxon>
        <taxon>Sphingobacteriaceae</taxon>
        <taxon>Pseudopedobacter</taxon>
    </lineage>
</organism>
<keyword evidence="2" id="KW-1185">Reference proteome</keyword>
<dbReference type="PANTHER" id="PTHR38733:SF1">
    <property type="entry name" value="TYPE IV METHYL-DIRECTED RESTRICTION ENZYME ECOKMCRBC"/>
    <property type="match status" value="1"/>
</dbReference>
<dbReference type="InterPro" id="IPR019292">
    <property type="entry name" value="McrC"/>
</dbReference>
<dbReference type="RefSeq" id="WP_379662947.1">
    <property type="nucleotide sequence ID" value="NZ_JBHUDG010000018.1"/>
</dbReference>
<name>A0ABW4ICT9_9SPHI</name>
<dbReference type="PANTHER" id="PTHR38733">
    <property type="entry name" value="PROTEIN MCRC"/>
    <property type="match status" value="1"/>
</dbReference>
<dbReference type="Proteomes" id="UP001597118">
    <property type="component" value="Unassembled WGS sequence"/>
</dbReference>